<dbReference type="EMBL" id="BSYO01000034">
    <property type="protein sequence ID" value="GMH28069.1"/>
    <property type="molecule type" value="Genomic_DNA"/>
</dbReference>
<dbReference type="InterPro" id="IPR036397">
    <property type="entry name" value="RNaseH_sf"/>
</dbReference>
<evidence type="ECO:0000313" key="2">
    <source>
        <dbReference type="Proteomes" id="UP001279734"/>
    </source>
</evidence>
<dbReference type="Proteomes" id="UP001279734">
    <property type="component" value="Unassembled WGS sequence"/>
</dbReference>
<dbReference type="SUPFAM" id="SSF53098">
    <property type="entry name" value="Ribonuclease H-like"/>
    <property type="match status" value="1"/>
</dbReference>
<proteinExistence type="predicted"/>
<name>A0AAD3TF99_NEPGR</name>
<protein>
    <submittedName>
        <fullName evidence="1">Uncharacterized protein</fullName>
    </submittedName>
</protein>
<dbReference type="GO" id="GO:0003676">
    <property type="term" value="F:nucleic acid binding"/>
    <property type="evidence" value="ECO:0007669"/>
    <property type="project" value="InterPro"/>
</dbReference>
<keyword evidence="2" id="KW-1185">Reference proteome</keyword>
<comment type="caution">
    <text evidence="1">The sequence shown here is derived from an EMBL/GenBank/DDBJ whole genome shotgun (WGS) entry which is preliminary data.</text>
</comment>
<evidence type="ECO:0000313" key="1">
    <source>
        <dbReference type="EMBL" id="GMH28069.1"/>
    </source>
</evidence>
<sequence length="160" mass="17687">MGKYDIKIADNSVRVDVLDSAELISSRVVNDLIPKLPKESPVVGLDLHSRKKGRGVRSANSVLVLCIDAYCLVIQLKYVDKISENLKKFLDDKNTCSVSVGVHRKLSRGAPPPLNPLLCKTAVELSHLAWRIRQDSSYCNSDLKALATKDKVSYEPPVSK</sequence>
<gene>
    <name evidence="1" type="ORF">Nepgr_029912</name>
</gene>
<accession>A0AAD3TF99</accession>
<dbReference type="Gene3D" id="3.30.420.10">
    <property type="entry name" value="Ribonuclease H-like superfamily/Ribonuclease H"/>
    <property type="match status" value="1"/>
</dbReference>
<organism evidence="1 2">
    <name type="scientific">Nepenthes gracilis</name>
    <name type="common">Slender pitcher plant</name>
    <dbReference type="NCBI Taxonomy" id="150966"/>
    <lineage>
        <taxon>Eukaryota</taxon>
        <taxon>Viridiplantae</taxon>
        <taxon>Streptophyta</taxon>
        <taxon>Embryophyta</taxon>
        <taxon>Tracheophyta</taxon>
        <taxon>Spermatophyta</taxon>
        <taxon>Magnoliopsida</taxon>
        <taxon>eudicotyledons</taxon>
        <taxon>Gunneridae</taxon>
        <taxon>Pentapetalae</taxon>
        <taxon>Caryophyllales</taxon>
        <taxon>Nepenthaceae</taxon>
        <taxon>Nepenthes</taxon>
    </lineage>
</organism>
<dbReference type="AlphaFoldDB" id="A0AAD3TF99"/>
<reference evidence="1" key="1">
    <citation type="submission" date="2023-05" db="EMBL/GenBank/DDBJ databases">
        <title>Nepenthes gracilis genome sequencing.</title>
        <authorList>
            <person name="Fukushima K."/>
        </authorList>
    </citation>
    <scope>NUCLEOTIDE SEQUENCE</scope>
    <source>
        <strain evidence="1">SING2019-196</strain>
    </source>
</reference>
<dbReference type="InterPro" id="IPR012337">
    <property type="entry name" value="RNaseH-like_sf"/>
</dbReference>